<gene>
    <name evidence="7" type="ORF">FGO68_gene7637</name>
</gene>
<accession>A0A8J8NTC4</accession>
<sequence length="443" mass="50814">MIVSLTNLTKTNSSDFYKDQCQQVMSLLKQAYLKGENNSMLLLARSKQTMHSFINAISDDIRAELDQSKVELKVIRVNSILLNSETKILLKLGESLRLKQHQQAMAAKAQFHQLEMVDSIKRYFEENPGMAVLFVLEDIDYYVETTKQLLLYKILDMFSYLASDRAQVRFVFLATSVKHDIVDSFEKRIKSRFSHRMVLFYEQKLETFTDNLQVIFNRLLEGVQSEGQRTRVNALQSIVMGDATVNALQDEFDQGKNYEYLCQMIRIALSGMDRAIQKKKDAPPHEQIQQNKVLEFLGASYKNALQDFSNLKQLAEPVKVLENLPKYSLIVLIAAAKCVNDRVKVFNFETVFQKYAAFMKTHQSVNIKIDKHTFLKLFVDLINQGLLRSDSGAPGEQGASTDILNVNNKIGLGFRERDLAVMLEEAKSRHNLPHLIMGWATYQ</sequence>
<evidence type="ECO:0000256" key="5">
    <source>
        <dbReference type="ARBA" id="ARBA00023242"/>
    </source>
</evidence>
<evidence type="ECO:0000259" key="6">
    <source>
        <dbReference type="Pfam" id="PF14629"/>
    </source>
</evidence>
<comment type="similarity">
    <text evidence="2">Belongs to the ORC4 family.</text>
</comment>
<comment type="subcellular location">
    <subcellularLocation>
        <location evidence="1">Nucleus</location>
    </subcellularLocation>
</comment>
<dbReference type="EMBL" id="RRYP01008259">
    <property type="protein sequence ID" value="TNV79899.1"/>
    <property type="molecule type" value="Genomic_DNA"/>
</dbReference>
<dbReference type="InterPro" id="IPR027417">
    <property type="entry name" value="P-loop_NTPase"/>
</dbReference>
<dbReference type="OrthoDB" id="343623at2759"/>
<dbReference type="AlphaFoldDB" id="A0A8J8NTC4"/>
<organism evidence="7 8">
    <name type="scientific">Halteria grandinella</name>
    <dbReference type="NCBI Taxonomy" id="5974"/>
    <lineage>
        <taxon>Eukaryota</taxon>
        <taxon>Sar</taxon>
        <taxon>Alveolata</taxon>
        <taxon>Ciliophora</taxon>
        <taxon>Intramacronucleata</taxon>
        <taxon>Spirotrichea</taxon>
        <taxon>Stichotrichia</taxon>
        <taxon>Sporadotrichida</taxon>
        <taxon>Halteriidae</taxon>
        <taxon>Halteria</taxon>
    </lineage>
</organism>
<keyword evidence="8" id="KW-1185">Reference proteome</keyword>
<comment type="caution">
    <text evidence="7">The sequence shown here is derived from an EMBL/GenBank/DDBJ whole genome shotgun (WGS) entry which is preliminary data.</text>
</comment>
<evidence type="ECO:0000256" key="3">
    <source>
        <dbReference type="ARBA" id="ARBA00022705"/>
    </source>
</evidence>
<name>A0A8J8NTC4_HALGN</name>
<proteinExistence type="inferred from homology"/>
<dbReference type="PANTHER" id="PTHR12087">
    <property type="entry name" value="ORIGIN RECOGNITION COMPLEX SUBUNIT 4"/>
    <property type="match status" value="1"/>
</dbReference>
<evidence type="ECO:0000256" key="2">
    <source>
        <dbReference type="ARBA" id="ARBA00005334"/>
    </source>
</evidence>
<keyword evidence="5" id="KW-0539">Nucleus</keyword>
<dbReference type="GO" id="GO:0003688">
    <property type="term" value="F:DNA replication origin binding"/>
    <property type="evidence" value="ECO:0007669"/>
    <property type="project" value="TreeGrafter"/>
</dbReference>
<reference evidence="7" key="1">
    <citation type="submission" date="2019-06" db="EMBL/GenBank/DDBJ databases">
        <authorList>
            <person name="Zheng W."/>
        </authorList>
    </citation>
    <scope>NUCLEOTIDE SEQUENCE</scope>
    <source>
        <strain evidence="7">QDHG01</strain>
    </source>
</reference>
<keyword evidence="4" id="KW-0238">DNA-binding</keyword>
<dbReference type="Gene3D" id="3.40.50.300">
    <property type="entry name" value="P-loop containing nucleotide triphosphate hydrolases"/>
    <property type="match status" value="1"/>
</dbReference>
<dbReference type="InterPro" id="IPR032705">
    <property type="entry name" value="ORC4_C"/>
</dbReference>
<evidence type="ECO:0000256" key="1">
    <source>
        <dbReference type="ARBA" id="ARBA00004123"/>
    </source>
</evidence>
<dbReference type="Pfam" id="PF14629">
    <property type="entry name" value="ORC4_C"/>
    <property type="match status" value="1"/>
</dbReference>
<evidence type="ECO:0000256" key="4">
    <source>
        <dbReference type="ARBA" id="ARBA00023125"/>
    </source>
</evidence>
<evidence type="ECO:0000313" key="7">
    <source>
        <dbReference type="EMBL" id="TNV79899.1"/>
    </source>
</evidence>
<dbReference type="GO" id="GO:0005664">
    <property type="term" value="C:nuclear origin of replication recognition complex"/>
    <property type="evidence" value="ECO:0007669"/>
    <property type="project" value="TreeGrafter"/>
</dbReference>
<keyword evidence="3" id="KW-0235">DNA replication</keyword>
<dbReference type="PANTHER" id="PTHR12087:SF0">
    <property type="entry name" value="ORIGIN RECOGNITION COMPLEX SUBUNIT 4"/>
    <property type="match status" value="1"/>
</dbReference>
<protein>
    <recommendedName>
        <fullName evidence="6">Origin recognition complex subunit 4 C-terminal domain-containing protein</fullName>
    </recommendedName>
</protein>
<evidence type="ECO:0000313" key="8">
    <source>
        <dbReference type="Proteomes" id="UP000785679"/>
    </source>
</evidence>
<dbReference type="GO" id="GO:0006270">
    <property type="term" value="P:DNA replication initiation"/>
    <property type="evidence" value="ECO:0007669"/>
    <property type="project" value="TreeGrafter"/>
</dbReference>
<dbReference type="Proteomes" id="UP000785679">
    <property type="component" value="Unassembled WGS sequence"/>
</dbReference>
<feature type="domain" description="Origin recognition complex subunit 4 C-terminal" evidence="6">
    <location>
        <begin position="241"/>
        <end position="425"/>
    </location>
</feature>
<dbReference type="InterPro" id="IPR016527">
    <property type="entry name" value="ORC4"/>
</dbReference>